<keyword evidence="6" id="KW-1185">Reference proteome</keyword>
<proteinExistence type="predicted"/>
<accession>A0A2N3YN98</accession>
<name>A0A2N3YN98_9MICO</name>
<dbReference type="AlphaFoldDB" id="A0A2N3YN98"/>
<dbReference type="GO" id="GO:0009073">
    <property type="term" value="P:aromatic amino acid family biosynthetic process"/>
    <property type="evidence" value="ECO:0007669"/>
    <property type="project" value="UniProtKB-KW"/>
</dbReference>
<dbReference type="SUPFAM" id="SSF53223">
    <property type="entry name" value="Aminoacid dehydrogenase-like, N-terminal domain"/>
    <property type="match status" value="1"/>
</dbReference>
<dbReference type="InterPro" id="IPR046346">
    <property type="entry name" value="Aminoacid_DH-like_N_sf"/>
</dbReference>
<dbReference type="InterPro" id="IPR013708">
    <property type="entry name" value="Shikimate_DH-bd_N"/>
</dbReference>
<dbReference type="GO" id="GO:0005829">
    <property type="term" value="C:cytosol"/>
    <property type="evidence" value="ECO:0007669"/>
    <property type="project" value="TreeGrafter"/>
</dbReference>
<dbReference type="Proteomes" id="UP000233781">
    <property type="component" value="Unassembled WGS sequence"/>
</dbReference>
<dbReference type="PANTHER" id="PTHR21089:SF1">
    <property type="entry name" value="BIFUNCTIONAL 3-DEHYDROQUINATE DEHYDRATASE_SHIKIMATE DEHYDROGENASE, CHLOROPLASTIC"/>
    <property type="match status" value="1"/>
</dbReference>
<evidence type="ECO:0000256" key="1">
    <source>
        <dbReference type="ARBA" id="ARBA00004871"/>
    </source>
</evidence>
<dbReference type="GO" id="GO:0004764">
    <property type="term" value="F:shikimate 3-dehydrogenase (NADP+) activity"/>
    <property type="evidence" value="ECO:0007669"/>
    <property type="project" value="InterPro"/>
</dbReference>
<organism evidence="5 6">
    <name type="scientific">Phycicoccus duodecadis</name>
    <dbReference type="NCBI Taxonomy" id="173053"/>
    <lineage>
        <taxon>Bacteria</taxon>
        <taxon>Bacillati</taxon>
        <taxon>Actinomycetota</taxon>
        <taxon>Actinomycetes</taxon>
        <taxon>Micrococcales</taxon>
        <taxon>Intrasporangiaceae</taxon>
        <taxon>Phycicoccus</taxon>
    </lineage>
</organism>
<dbReference type="SUPFAM" id="SSF51735">
    <property type="entry name" value="NAD(P)-binding Rossmann-fold domains"/>
    <property type="match status" value="1"/>
</dbReference>
<evidence type="ECO:0000259" key="4">
    <source>
        <dbReference type="Pfam" id="PF18317"/>
    </source>
</evidence>
<feature type="domain" description="SDH C-terminal" evidence="4">
    <location>
        <begin position="238"/>
        <end position="266"/>
    </location>
</feature>
<evidence type="ECO:0000259" key="3">
    <source>
        <dbReference type="Pfam" id="PF08501"/>
    </source>
</evidence>
<gene>
    <name evidence="5" type="ORF">ATL31_3197</name>
</gene>
<dbReference type="InterPro" id="IPR036291">
    <property type="entry name" value="NAD(P)-bd_dom_sf"/>
</dbReference>
<dbReference type="GO" id="GO:0009423">
    <property type="term" value="P:chorismate biosynthetic process"/>
    <property type="evidence" value="ECO:0007669"/>
    <property type="project" value="TreeGrafter"/>
</dbReference>
<dbReference type="EMBL" id="PJNE01000001">
    <property type="protein sequence ID" value="PKW28331.1"/>
    <property type="molecule type" value="Genomic_DNA"/>
</dbReference>
<dbReference type="PANTHER" id="PTHR21089">
    <property type="entry name" value="SHIKIMATE DEHYDROGENASE"/>
    <property type="match status" value="1"/>
</dbReference>
<evidence type="ECO:0000256" key="2">
    <source>
        <dbReference type="ARBA" id="ARBA00023141"/>
    </source>
</evidence>
<dbReference type="NCBIfam" id="NF001311">
    <property type="entry name" value="PRK00258.1-3"/>
    <property type="match status" value="1"/>
</dbReference>
<keyword evidence="2" id="KW-0057">Aromatic amino acid biosynthesis</keyword>
<evidence type="ECO:0000313" key="5">
    <source>
        <dbReference type="EMBL" id="PKW28331.1"/>
    </source>
</evidence>
<sequence length="275" mass="28142">MLRAAVLGHPVEHSLSPALHRAGYEALGLLDWEYGRADVEVPGLAAHLAGLDDSWRGLSLTMPLKEAALAQAVEVSPVARRAGAANTLVRRADGGWDATNTDVAGVVGALAPRLARPPTRALVLGAGATARSCVLALAELGVTTLTVRARDTARAADLLAWALDAGVGIRSGSVAGLEPWVTTADDVVVSTVPPAAADQVARTVPAAHDGVLLDVVYAGWPTPVARAAAAAGMRVVSGLEMLLHQGAEQFRLFTGHEAPLAAMRAAGLRALGEPG</sequence>
<evidence type="ECO:0000313" key="6">
    <source>
        <dbReference type="Proteomes" id="UP000233781"/>
    </source>
</evidence>
<dbReference type="InterPro" id="IPR041121">
    <property type="entry name" value="SDH_C"/>
</dbReference>
<keyword evidence="2" id="KW-0028">Amino-acid biosynthesis</keyword>
<dbReference type="Pfam" id="PF18317">
    <property type="entry name" value="SDH_C"/>
    <property type="match status" value="1"/>
</dbReference>
<dbReference type="Gene3D" id="3.40.50.10860">
    <property type="entry name" value="Leucine Dehydrogenase, chain A, domain 1"/>
    <property type="match status" value="1"/>
</dbReference>
<comment type="caution">
    <text evidence="5">The sequence shown here is derived from an EMBL/GenBank/DDBJ whole genome shotgun (WGS) entry which is preliminary data.</text>
</comment>
<dbReference type="RefSeq" id="WP_211284049.1">
    <property type="nucleotide sequence ID" value="NZ_PJNE01000001.1"/>
</dbReference>
<dbReference type="GO" id="GO:0019632">
    <property type="term" value="P:shikimate metabolic process"/>
    <property type="evidence" value="ECO:0007669"/>
    <property type="project" value="TreeGrafter"/>
</dbReference>
<reference evidence="5 6" key="1">
    <citation type="submission" date="2017-12" db="EMBL/GenBank/DDBJ databases">
        <title>Sequencing the genomes of 1000 Actinobacteria strains.</title>
        <authorList>
            <person name="Klenk H.-P."/>
        </authorList>
    </citation>
    <scope>NUCLEOTIDE SEQUENCE [LARGE SCALE GENOMIC DNA]</scope>
    <source>
        <strain evidence="5 6">DSM 12806</strain>
    </source>
</reference>
<dbReference type="Gene3D" id="3.40.50.720">
    <property type="entry name" value="NAD(P)-binding Rossmann-like Domain"/>
    <property type="match status" value="1"/>
</dbReference>
<dbReference type="Pfam" id="PF08501">
    <property type="entry name" value="Shikimate_dh_N"/>
    <property type="match status" value="1"/>
</dbReference>
<dbReference type="InterPro" id="IPR022893">
    <property type="entry name" value="Shikimate_DH_fam"/>
</dbReference>
<dbReference type="CDD" id="cd01065">
    <property type="entry name" value="NAD_bind_Shikimate_DH"/>
    <property type="match status" value="1"/>
</dbReference>
<feature type="domain" description="Shikimate dehydrogenase substrate binding N-terminal" evidence="3">
    <location>
        <begin position="6"/>
        <end position="88"/>
    </location>
</feature>
<dbReference type="GO" id="GO:0050661">
    <property type="term" value="F:NADP binding"/>
    <property type="evidence" value="ECO:0007669"/>
    <property type="project" value="TreeGrafter"/>
</dbReference>
<protein>
    <submittedName>
        <fullName evidence="5">Shikimate dehydrogenase</fullName>
    </submittedName>
</protein>
<comment type="pathway">
    <text evidence="1">Metabolic intermediate biosynthesis; chorismate biosynthesis; chorismate from D-erythrose 4-phosphate and phosphoenolpyruvate: step 4/7.</text>
</comment>